<protein>
    <recommendedName>
        <fullName evidence="5">ASST-domain-containing protein</fullName>
    </recommendedName>
</protein>
<dbReference type="PANTHER" id="PTHR35340">
    <property type="entry name" value="PQQ ENZYME REPEAT PROTEIN-RELATED"/>
    <property type="match status" value="1"/>
</dbReference>
<dbReference type="PANTHER" id="PTHR35340:SF6">
    <property type="entry name" value="ASST-DOMAIN-CONTAINING PROTEIN"/>
    <property type="match status" value="1"/>
</dbReference>
<gene>
    <name evidence="3" type="ORF">OHK93_003879</name>
</gene>
<feature type="chain" id="PRO_5041316798" description="ASST-domain-containing protein" evidence="2">
    <location>
        <begin position="25"/>
        <end position="526"/>
    </location>
</feature>
<feature type="compositionally biased region" description="Pro residues" evidence="1">
    <location>
        <begin position="339"/>
        <end position="354"/>
    </location>
</feature>
<accession>A0AA43QJY3</accession>
<dbReference type="Pfam" id="PF14269">
    <property type="entry name" value="Arylsulfotran_2"/>
    <property type="match status" value="1"/>
</dbReference>
<evidence type="ECO:0000256" key="1">
    <source>
        <dbReference type="SAM" id="MobiDB-lite"/>
    </source>
</evidence>
<name>A0AA43QJY3_9LECA</name>
<evidence type="ECO:0000313" key="3">
    <source>
        <dbReference type="EMBL" id="MDI1485690.1"/>
    </source>
</evidence>
<evidence type="ECO:0008006" key="5">
    <source>
        <dbReference type="Google" id="ProtNLM"/>
    </source>
</evidence>
<dbReference type="InterPro" id="IPR053143">
    <property type="entry name" value="Arylsulfate_ST"/>
</dbReference>
<proteinExistence type="predicted"/>
<reference evidence="3" key="1">
    <citation type="journal article" date="2023" name="Genome Biol. Evol.">
        <title>First Whole Genome Sequence and Flow Cytometry Genome Size Data for the Lichen-Forming Fungus Ramalina farinacea (Ascomycota).</title>
        <authorList>
            <person name="Llewellyn T."/>
            <person name="Mian S."/>
            <person name="Hill R."/>
            <person name="Leitch I.J."/>
            <person name="Gaya E."/>
        </authorList>
    </citation>
    <scope>NUCLEOTIDE SEQUENCE</scope>
    <source>
        <strain evidence="3">LIQ254RAFAR</strain>
    </source>
</reference>
<evidence type="ECO:0000313" key="4">
    <source>
        <dbReference type="Proteomes" id="UP001161017"/>
    </source>
</evidence>
<sequence>MPPIATILATAVIIIVINTRLGECGHSSTTGASTPIASPSTSCALGNGFQSYQTVNETSTETWPYQVFKSSPFQPPSLDITRNGQPLAPGLLIFSPWQIPGDDAAKESAPLIMTDDGQLVWNGENNITFNLRVATYQNASILTFWTGILNPDPYFGFGYGNVTFLDTSYNKILTVCPQLGLVTPDGVTHQCEADLHESYVADRGTLLVTAYNVTQADLSSIGGPADGWIGNSLFYELDPKDGKVLFQWSAIDHVPINETKNPLAGRGLNQSAAFDLFHINSVVNIGTDGYLIGSRHLWTTYLLNATGDIEWVLQGDTGGDFGALPENGKFTSPGNTTSAPPPPETPTTPPPSKSHPPIVLDHLSDPTDPTDPLSAGSQGSVDLLPNNNFLMGYGLDPVIKEYGPAGTGNDVRWSARYGADGRVQSYRSFKSEWHGKPTSKPSLVVVPPVANATTGCTTGYVSWNGATDVEGWKVSAGDSAGKLVGVGEVRYAGFETGFVVGGRCVQVSAVVSGREQRGGRSDVVCL</sequence>
<comment type="caution">
    <text evidence="3">The sequence shown here is derived from an EMBL/GenBank/DDBJ whole genome shotgun (WGS) entry which is preliminary data.</text>
</comment>
<keyword evidence="2" id="KW-0732">Signal</keyword>
<dbReference type="InterPro" id="IPR039535">
    <property type="entry name" value="ASST-like"/>
</dbReference>
<feature type="region of interest" description="Disordered" evidence="1">
    <location>
        <begin position="322"/>
        <end position="380"/>
    </location>
</feature>
<organism evidence="3 4">
    <name type="scientific">Ramalina farinacea</name>
    <dbReference type="NCBI Taxonomy" id="258253"/>
    <lineage>
        <taxon>Eukaryota</taxon>
        <taxon>Fungi</taxon>
        <taxon>Dikarya</taxon>
        <taxon>Ascomycota</taxon>
        <taxon>Pezizomycotina</taxon>
        <taxon>Lecanoromycetes</taxon>
        <taxon>OSLEUM clade</taxon>
        <taxon>Lecanoromycetidae</taxon>
        <taxon>Lecanorales</taxon>
        <taxon>Lecanorineae</taxon>
        <taxon>Ramalinaceae</taxon>
        <taxon>Ramalina</taxon>
    </lineage>
</organism>
<feature type="signal peptide" evidence="2">
    <location>
        <begin position="1"/>
        <end position="24"/>
    </location>
</feature>
<evidence type="ECO:0000256" key="2">
    <source>
        <dbReference type="SAM" id="SignalP"/>
    </source>
</evidence>
<dbReference type="Proteomes" id="UP001161017">
    <property type="component" value="Unassembled WGS sequence"/>
</dbReference>
<keyword evidence="4" id="KW-1185">Reference proteome</keyword>
<dbReference type="AlphaFoldDB" id="A0AA43QJY3"/>
<dbReference type="EMBL" id="JAPUFD010000002">
    <property type="protein sequence ID" value="MDI1485690.1"/>
    <property type="molecule type" value="Genomic_DNA"/>
</dbReference>